<keyword evidence="2" id="KW-0812">Transmembrane</keyword>
<name>A0A6G1G741_9PEZI</name>
<evidence type="ECO:0000313" key="4">
    <source>
        <dbReference type="Proteomes" id="UP000504638"/>
    </source>
</evidence>
<dbReference type="OrthoDB" id="5211263at2759"/>
<keyword evidence="2" id="KW-1133">Transmembrane helix</keyword>
<dbReference type="RefSeq" id="XP_033535463.1">
    <property type="nucleotide sequence ID" value="XM_033676216.1"/>
</dbReference>
<accession>A0A6G1G741</accession>
<reference evidence="5" key="3">
    <citation type="submission" date="2025-04" db="UniProtKB">
        <authorList>
            <consortium name="RefSeq"/>
        </authorList>
    </citation>
    <scope>IDENTIFICATION</scope>
    <source>
        <strain evidence="5">CBS 781.70</strain>
    </source>
</reference>
<dbReference type="EMBL" id="ML975154">
    <property type="protein sequence ID" value="KAF1813832.1"/>
    <property type="molecule type" value="Genomic_DNA"/>
</dbReference>
<keyword evidence="4" id="KW-1185">Reference proteome</keyword>
<evidence type="ECO:0000256" key="2">
    <source>
        <dbReference type="SAM" id="Phobius"/>
    </source>
</evidence>
<evidence type="ECO:0000313" key="5">
    <source>
        <dbReference type="RefSeq" id="XP_033535463.1"/>
    </source>
</evidence>
<dbReference type="GeneID" id="54416786"/>
<feature type="compositionally biased region" description="Polar residues" evidence="1">
    <location>
        <begin position="240"/>
        <end position="259"/>
    </location>
</feature>
<feature type="region of interest" description="Disordered" evidence="1">
    <location>
        <begin position="240"/>
        <end position="261"/>
    </location>
</feature>
<feature type="transmembrane region" description="Helical" evidence="2">
    <location>
        <begin position="21"/>
        <end position="42"/>
    </location>
</feature>
<evidence type="ECO:0000313" key="3">
    <source>
        <dbReference type="EMBL" id="KAF1813832.1"/>
    </source>
</evidence>
<protein>
    <submittedName>
        <fullName evidence="3 5">Uncharacterized protein</fullName>
    </submittedName>
</protein>
<sequence length="289" mass="32179">MPPRYRHDNTPWMKSVLIPLWIVKNIVRIIMIGIYAVAFGAVDHYTHTRIYDVAVLSIHIALCAISVVLDITSLVLFARQMLSPKVFLVFSIVQALIWVGSYILNIFLALRDATAAAIALTIVLCPAYVGALFYASTVFYRYRKAGSRGAYTSVANPTNLQYQATSFAPQQVLYEMNPQQQIYQQPQYGAGSEYYAQHMPQQVPQEMPPPYHDHSQEQRGMPPQGNLIPVVTNLFGDAHSSLNPAGTPRLKNSSPTTVELESPRQWKALEGAAPPYVLQAPEQEFAAGK</sequence>
<keyword evidence="2" id="KW-0472">Membrane</keyword>
<proteinExistence type="predicted"/>
<feature type="transmembrane region" description="Helical" evidence="2">
    <location>
        <begin position="54"/>
        <end position="77"/>
    </location>
</feature>
<reference evidence="3 5" key="1">
    <citation type="submission" date="2020-01" db="EMBL/GenBank/DDBJ databases">
        <authorList>
            <consortium name="DOE Joint Genome Institute"/>
            <person name="Haridas S."/>
            <person name="Albert R."/>
            <person name="Binder M."/>
            <person name="Bloem J."/>
            <person name="Labutti K."/>
            <person name="Salamov A."/>
            <person name="Andreopoulos B."/>
            <person name="Baker S.E."/>
            <person name="Barry K."/>
            <person name="Bills G."/>
            <person name="Bluhm B.H."/>
            <person name="Cannon C."/>
            <person name="Castanera R."/>
            <person name="Culley D.E."/>
            <person name="Daum C."/>
            <person name="Ezra D."/>
            <person name="Gonzalez J.B."/>
            <person name="Henrissat B."/>
            <person name="Kuo A."/>
            <person name="Liang C."/>
            <person name="Lipzen A."/>
            <person name="Lutzoni F."/>
            <person name="Magnuson J."/>
            <person name="Mondo S."/>
            <person name="Nolan M."/>
            <person name="Ohm R."/>
            <person name="Pangilinan J."/>
            <person name="Park H.-J."/>
            <person name="Ramirez L."/>
            <person name="Alfaro M."/>
            <person name="Sun H."/>
            <person name="Tritt A."/>
            <person name="Yoshinaga Y."/>
            <person name="Zwiers L.-H."/>
            <person name="Turgeon B.G."/>
            <person name="Goodwin S.B."/>
            <person name="Spatafora J.W."/>
            <person name="Crous P.W."/>
            <person name="Grigoriev I.V."/>
        </authorList>
    </citation>
    <scope>NUCLEOTIDE SEQUENCE</scope>
    <source>
        <strain evidence="3 5">CBS 781.70</strain>
    </source>
</reference>
<feature type="transmembrane region" description="Helical" evidence="2">
    <location>
        <begin position="86"/>
        <end position="110"/>
    </location>
</feature>
<organism evidence="3">
    <name type="scientific">Eremomyces bilateralis CBS 781.70</name>
    <dbReference type="NCBI Taxonomy" id="1392243"/>
    <lineage>
        <taxon>Eukaryota</taxon>
        <taxon>Fungi</taxon>
        <taxon>Dikarya</taxon>
        <taxon>Ascomycota</taxon>
        <taxon>Pezizomycotina</taxon>
        <taxon>Dothideomycetes</taxon>
        <taxon>Dothideomycetes incertae sedis</taxon>
        <taxon>Eremomycetales</taxon>
        <taxon>Eremomycetaceae</taxon>
        <taxon>Eremomyces</taxon>
    </lineage>
</organism>
<dbReference type="Proteomes" id="UP000504638">
    <property type="component" value="Unplaced"/>
</dbReference>
<gene>
    <name evidence="3 5" type="ORF">P152DRAFT_393745</name>
</gene>
<reference evidence="5" key="2">
    <citation type="submission" date="2020-04" db="EMBL/GenBank/DDBJ databases">
        <authorList>
            <consortium name="NCBI Genome Project"/>
        </authorList>
    </citation>
    <scope>NUCLEOTIDE SEQUENCE</scope>
    <source>
        <strain evidence="5">CBS 781.70</strain>
    </source>
</reference>
<evidence type="ECO:0000256" key="1">
    <source>
        <dbReference type="SAM" id="MobiDB-lite"/>
    </source>
</evidence>
<dbReference type="AlphaFoldDB" id="A0A6G1G741"/>
<feature type="transmembrane region" description="Helical" evidence="2">
    <location>
        <begin position="116"/>
        <end position="140"/>
    </location>
</feature>